<organism evidence="2 3">
    <name type="scientific">Nocardioides marmoribigeumensis</name>
    <dbReference type="NCBI Taxonomy" id="433649"/>
    <lineage>
        <taxon>Bacteria</taxon>
        <taxon>Bacillati</taxon>
        <taxon>Actinomycetota</taxon>
        <taxon>Actinomycetes</taxon>
        <taxon>Propionibacteriales</taxon>
        <taxon>Nocardioidaceae</taxon>
        <taxon>Nocardioides</taxon>
    </lineage>
</organism>
<dbReference type="EMBL" id="JAVDYG010000001">
    <property type="protein sequence ID" value="MDR7363416.1"/>
    <property type="molecule type" value="Genomic_DNA"/>
</dbReference>
<name>A0ABU2BYE0_9ACTN</name>
<evidence type="ECO:0000313" key="2">
    <source>
        <dbReference type="EMBL" id="MDR7363416.1"/>
    </source>
</evidence>
<evidence type="ECO:0000256" key="1">
    <source>
        <dbReference type="SAM" id="MobiDB-lite"/>
    </source>
</evidence>
<accession>A0ABU2BYE0</accession>
<evidence type="ECO:0000313" key="3">
    <source>
        <dbReference type="Proteomes" id="UP001183648"/>
    </source>
</evidence>
<proteinExistence type="predicted"/>
<gene>
    <name evidence="2" type="ORF">J2S63_002969</name>
</gene>
<keyword evidence="3" id="KW-1185">Reference proteome</keyword>
<sequence length="74" mass="8171">MSHTTTTDSLAGPTPAGVAGRTDRDDVLERLLRCTLSLCKAQRDPHSRDRLVAETIAVLDQVIRDLRDQQDLEG</sequence>
<dbReference type="Proteomes" id="UP001183648">
    <property type="component" value="Unassembled WGS sequence"/>
</dbReference>
<comment type="caution">
    <text evidence="2">The sequence shown here is derived from an EMBL/GenBank/DDBJ whole genome shotgun (WGS) entry which is preliminary data.</text>
</comment>
<dbReference type="RefSeq" id="WP_310303790.1">
    <property type="nucleotide sequence ID" value="NZ_BAAAPS010000003.1"/>
</dbReference>
<feature type="region of interest" description="Disordered" evidence="1">
    <location>
        <begin position="1"/>
        <end position="23"/>
    </location>
</feature>
<reference evidence="2 3" key="1">
    <citation type="submission" date="2023-07" db="EMBL/GenBank/DDBJ databases">
        <title>Sequencing the genomes of 1000 actinobacteria strains.</title>
        <authorList>
            <person name="Klenk H.-P."/>
        </authorList>
    </citation>
    <scope>NUCLEOTIDE SEQUENCE [LARGE SCALE GENOMIC DNA]</scope>
    <source>
        <strain evidence="2 3">DSM 19426</strain>
    </source>
</reference>
<protein>
    <submittedName>
        <fullName evidence="2">Uncharacterized protein</fullName>
    </submittedName>
</protein>